<dbReference type="AlphaFoldDB" id="A0AAN7USI2"/>
<gene>
    <name evidence="1" type="ORF">RRF57_008678</name>
</gene>
<evidence type="ECO:0000313" key="1">
    <source>
        <dbReference type="EMBL" id="KAK5632964.1"/>
    </source>
</evidence>
<reference evidence="1 2" key="1">
    <citation type="submission" date="2023-10" db="EMBL/GenBank/DDBJ databases">
        <title>Draft genome sequence of Xylaria bambusicola isolate GMP-LS, the root and basal stem rot pathogen of sugarcane in Indonesia.</title>
        <authorList>
            <person name="Selvaraj P."/>
            <person name="Muralishankar V."/>
            <person name="Muruganantham S."/>
            <person name="Sp S."/>
            <person name="Haryani S."/>
            <person name="Lau K.J.X."/>
            <person name="Naqvi N.I."/>
        </authorList>
    </citation>
    <scope>NUCLEOTIDE SEQUENCE [LARGE SCALE GENOMIC DNA]</scope>
    <source>
        <strain evidence="1">GMP-LS</strain>
    </source>
</reference>
<comment type="caution">
    <text evidence="1">The sequence shown here is derived from an EMBL/GenBank/DDBJ whole genome shotgun (WGS) entry which is preliminary data.</text>
</comment>
<organism evidence="1 2">
    <name type="scientific">Xylaria bambusicola</name>
    <dbReference type="NCBI Taxonomy" id="326684"/>
    <lineage>
        <taxon>Eukaryota</taxon>
        <taxon>Fungi</taxon>
        <taxon>Dikarya</taxon>
        <taxon>Ascomycota</taxon>
        <taxon>Pezizomycotina</taxon>
        <taxon>Sordariomycetes</taxon>
        <taxon>Xylariomycetidae</taxon>
        <taxon>Xylariales</taxon>
        <taxon>Xylariaceae</taxon>
        <taxon>Xylaria</taxon>
    </lineage>
</organism>
<evidence type="ECO:0000313" key="2">
    <source>
        <dbReference type="Proteomes" id="UP001305414"/>
    </source>
</evidence>
<dbReference type="EMBL" id="JAWHQM010000028">
    <property type="protein sequence ID" value="KAK5632964.1"/>
    <property type="molecule type" value="Genomic_DNA"/>
</dbReference>
<sequence length="94" mass="10247">MLDTHSISKLHEIGVLLIGMRISVLVKEVLPLSDHTLLLVIENNDLDTNIELYSGGKFSKGHIERGVTVNVNDQGIRPCNLGTNSSRQSVSHSA</sequence>
<dbReference type="Proteomes" id="UP001305414">
    <property type="component" value="Unassembled WGS sequence"/>
</dbReference>
<accession>A0AAN7USI2</accession>
<keyword evidence="2" id="KW-1185">Reference proteome</keyword>
<proteinExistence type="predicted"/>
<protein>
    <submittedName>
        <fullName evidence="1">Uncharacterized protein</fullName>
    </submittedName>
</protein>
<name>A0AAN7USI2_9PEZI</name>